<comment type="caution">
    <text evidence="2">The sequence shown here is derived from an EMBL/GenBank/DDBJ whole genome shotgun (WGS) entry which is preliminary data.</text>
</comment>
<evidence type="ECO:0000256" key="1">
    <source>
        <dbReference type="SAM" id="MobiDB-lite"/>
    </source>
</evidence>
<organism evidence="2 3">
    <name type="scientific">Ficus carica</name>
    <name type="common">Common fig</name>
    <dbReference type="NCBI Taxonomy" id="3494"/>
    <lineage>
        <taxon>Eukaryota</taxon>
        <taxon>Viridiplantae</taxon>
        <taxon>Streptophyta</taxon>
        <taxon>Embryophyta</taxon>
        <taxon>Tracheophyta</taxon>
        <taxon>Spermatophyta</taxon>
        <taxon>Magnoliopsida</taxon>
        <taxon>eudicotyledons</taxon>
        <taxon>Gunneridae</taxon>
        <taxon>Pentapetalae</taxon>
        <taxon>rosids</taxon>
        <taxon>fabids</taxon>
        <taxon>Rosales</taxon>
        <taxon>Moraceae</taxon>
        <taxon>Ficeae</taxon>
        <taxon>Ficus</taxon>
    </lineage>
</organism>
<evidence type="ECO:0000313" key="2">
    <source>
        <dbReference type="EMBL" id="GMN35295.1"/>
    </source>
</evidence>
<sequence length="120" mass="12952">MKTLSIREGAATEKKVGGGRNAQRWHRGRGRKEWRAETHGGSAGEEGERNGWPKHTAVAWGQTVAVHVVFPLLPYPTSHVYAPTPPLSSVSSPPITLAFAGLEDQLVEALRLCSSLDLAT</sequence>
<name>A0AA87ZN39_FICCA</name>
<proteinExistence type="predicted"/>
<dbReference type="AlphaFoldDB" id="A0AA87ZN39"/>
<gene>
    <name evidence="2" type="ORF">TIFTF001_005207</name>
</gene>
<dbReference type="Proteomes" id="UP001187192">
    <property type="component" value="Unassembled WGS sequence"/>
</dbReference>
<reference evidence="2" key="1">
    <citation type="submission" date="2023-07" db="EMBL/GenBank/DDBJ databases">
        <title>draft genome sequence of fig (Ficus carica).</title>
        <authorList>
            <person name="Takahashi T."/>
            <person name="Nishimura K."/>
        </authorList>
    </citation>
    <scope>NUCLEOTIDE SEQUENCE</scope>
</reference>
<protein>
    <submittedName>
        <fullName evidence="2">Uncharacterized protein</fullName>
    </submittedName>
</protein>
<dbReference type="EMBL" id="BTGU01000005">
    <property type="protein sequence ID" value="GMN35295.1"/>
    <property type="molecule type" value="Genomic_DNA"/>
</dbReference>
<feature type="region of interest" description="Disordered" evidence="1">
    <location>
        <begin position="1"/>
        <end position="51"/>
    </location>
</feature>
<evidence type="ECO:0000313" key="3">
    <source>
        <dbReference type="Proteomes" id="UP001187192"/>
    </source>
</evidence>
<accession>A0AA87ZN39</accession>
<keyword evidence="3" id="KW-1185">Reference proteome</keyword>